<accession>A0AAV1U491</accession>
<sequence length="1345" mass="151701">MQRSPPHAAASPPLVDDGHERIVLTPTPSEDAVGQVYDHVSSPPSSVPPSRRRSSHRPKTSTSDHTVVATNVLFAACLLLATSVRATVVSLIYAFMFCSSVVHQSFESRALTLLTLVVALVACVCHGVIQGIDSRDGEDTADVSKVIGFSRTHKTVLEYLQTIGVDVLVFVSSSAHYWALTRTRNVRLSVEKDKEDTRRQHLDLFEMGEHFRNDRERKRDCRRSVIQAVELLTALLLFLTSVSVPAFASGVLYLVLVARLIVYTVCVRRVTAQELVARNSSATFVSLFLGPVVTNVLLVWCLVIIFAWYVCHLELLNDDENVRTIATYSGFASFRDRGVQWQYFLFAGSLFLLFVSCAKLRSLHIEAAKADRAGGTRSHASGLSINGAMAVDLGSVNSGVAQALLDRRNRTECDDIPELLSKQSIIVRAFARDGGLLLGSAAAIVWCVSYPSYLSAPLLGLAFATIAVFGLLSSSIFMWLFIAYGTLMALTEYTSNLTVNFVPGDLSVYGLRVFDYPCLHIGAHTLCLVFMLLSIRTQWRYQDVLRESRQRRNTAKVPENDDDNGDGVFEDRASYVNFVRLANIHRQLQLGWRSAAHVWILDAKRVVILHVDVLVLATILIVALSTEVSFLQVGYLVLAALLMLFFKKRQRLWRVLLLYSLGACFAVFIWNVDCSETSGMELIGLQCFHPEMYTWGSLWPTLFSAQLLIIFQVVFQLVIYVTKSGAIEERVRTMDHIRQKPVFFVSRLVVEIDNCFRIGGVLLCHTAFIVVAVQFESGPTSLSTNMIGGVQLALFFVIFGYQLGTFAARTSVALRLLWSLALLIEVVVLVMRYIYQFEKVSTYMESHLFTPSFSAQDVGLEYHAFTGGISDVFVYLLPTAVLTSLCFWQLSSMTKNSMPFDFFTAGRSRVAHFICFCMETVQHLLISFSAITLVVVTMWVALDQISFVGWLYVLTLVAGRALTEAWTQLWLPLFWLAALSMLLKYLIQVSTFTAQSGTVNSSVLSKSSENSDWVGMVRLNDRYDRDSVGKSALWDLLSGEFLIIFMCSLQRMAQYFDSSSSVRWLLELGKSTMRFEEQYALYAAKNMDVYHRTSSCEVDGDEDQARTSMYDHEVVPSLISERQSGNEPDSNLLNLTFQSSSLSDSKTFISCLRRFGTTYASKASVNLVMLLLTVSCFIHQDVIAIMYLLIVRSMMFAYPSTVCERWWALAWLLSVVVVLEYSIMLWLPPFFKIKMEETFPWRKMSSTYETWLVPSDQHKWASMADFVVLLGVYLLPHSENLTEDKKRRTWSMNQRLYVRRIMTADSSMKARKAWAQKKLQYLRKEARTSRLHGSTLGIFLSMPFW</sequence>
<gene>
    <name evidence="3" type="ORF">PM001_LOCUS14674</name>
</gene>
<dbReference type="GO" id="GO:0005261">
    <property type="term" value="F:monoatomic cation channel activity"/>
    <property type="evidence" value="ECO:0007669"/>
    <property type="project" value="TreeGrafter"/>
</dbReference>
<feature type="transmembrane region" description="Helical" evidence="2">
    <location>
        <begin position="872"/>
        <end position="890"/>
    </location>
</feature>
<feature type="transmembrane region" description="Helical" evidence="2">
    <location>
        <begin position="606"/>
        <end position="624"/>
    </location>
</feature>
<keyword evidence="2" id="KW-1133">Transmembrane helix</keyword>
<dbReference type="GO" id="GO:0050982">
    <property type="term" value="P:detection of mechanical stimulus"/>
    <property type="evidence" value="ECO:0007669"/>
    <property type="project" value="TreeGrafter"/>
</dbReference>
<name>A0AAV1U491_9STRA</name>
<feature type="transmembrane region" description="Helical" evidence="2">
    <location>
        <begin position="698"/>
        <end position="722"/>
    </location>
</feature>
<evidence type="ECO:0008006" key="5">
    <source>
        <dbReference type="Google" id="ProtNLM"/>
    </source>
</evidence>
<protein>
    <recommendedName>
        <fullName evidence="5">Piezo non-specific cation channel R-Ras-binding domain-containing protein</fullName>
    </recommendedName>
</protein>
<feature type="transmembrane region" description="Helical" evidence="2">
    <location>
        <begin position="969"/>
        <end position="987"/>
    </location>
</feature>
<proteinExistence type="predicted"/>
<feature type="transmembrane region" description="Helical" evidence="2">
    <location>
        <begin position="225"/>
        <end position="244"/>
    </location>
</feature>
<feature type="transmembrane region" description="Helical" evidence="2">
    <location>
        <begin position="816"/>
        <end position="835"/>
    </location>
</feature>
<feature type="transmembrane region" description="Helical" evidence="2">
    <location>
        <begin position="787"/>
        <end position="804"/>
    </location>
</feature>
<feature type="transmembrane region" description="Helical" evidence="2">
    <location>
        <begin position="755"/>
        <end position="775"/>
    </location>
</feature>
<dbReference type="GO" id="GO:0016020">
    <property type="term" value="C:membrane"/>
    <property type="evidence" value="ECO:0007669"/>
    <property type="project" value="InterPro"/>
</dbReference>
<feature type="transmembrane region" description="Helical" evidence="2">
    <location>
        <begin position="250"/>
        <end position="270"/>
    </location>
</feature>
<feature type="transmembrane region" description="Helical" evidence="2">
    <location>
        <begin position="653"/>
        <end position="672"/>
    </location>
</feature>
<feature type="transmembrane region" description="Helical" evidence="2">
    <location>
        <begin position="630"/>
        <end position="646"/>
    </location>
</feature>
<feature type="transmembrane region" description="Helical" evidence="2">
    <location>
        <begin position="459"/>
        <end position="482"/>
    </location>
</feature>
<feature type="region of interest" description="Disordered" evidence="1">
    <location>
        <begin position="1"/>
        <end position="20"/>
    </location>
</feature>
<dbReference type="PANTHER" id="PTHR13167">
    <property type="entry name" value="PIEZO-TYPE MECHANOSENSITIVE ION CHANNEL COMPONENT"/>
    <property type="match status" value="1"/>
</dbReference>
<feature type="transmembrane region" description="Helical" evidence="2">
    <location>
        <begin position="110"/>
        <end position="129"/>
    </location>
</feature>
<feature type="transmembrane region" description="Helical" evidence="2">
    <location>
        <begin position="72"/>
        <end position="98"/>
    </location>
</feature>
<evidence type="ECO:0000313" key="3">
    <source>
        <dbReference type="EMBL" id="CAK7929524.1"/>
    </source>
</evidence>
<feature type="region of interest" description="Disordered" evidence="1">
    <location>
        <begin position="28"/>
        <end position="63"/>
    </location>
</feature>
<keyword evidence="2" id="KW-0812">Transmembrane</keyword>
<dbReference type="GO" id="GO:0071260">
    <property type="term" value="P:cellular response to mechanical stimulus"/>
    <property type="evidence" value="ECO:0007669"/>
    <property type="project" value="TreeGrafter"/>
</dbReference>
<feature type="transmembrane region" description="Helical" evidence="2">
    <location>
        <begin position="910"/>
        <end position="939"/>
    </location>
</feature>
<evidence type="ECO:0000313" key="4">
    <source>
        <dbReference type="Proteomes" id="UP001162060"/>
    </source>
</evidence>
<feature type="compositionally biased region" description="Basic residues" evidence="1">
    <location>
        <begin position="50"/>
        <end position="59"/>
    </location>
</feature>
<feature type="transmembrane region" description="Helical" evidence="2">
    <location>
        <begin position="1163"/>
        <end position="1190"/>
    </location>
</feature>
<feature type="transmembrane region" description="Helical" evidence="2">
    <location>
        <begin position="282"/>
        <end position="310"/>
    </location>
</feature>
<dbReference type="GO" id="GO:0042391">
    <property type="term" value="P:regulation of membrane potential"/>
    <property type="evidence" value="ECO:0007669"/>
    <property type="project" value="TreeGrafter"/>
</dbReference>
<feature type="transmembrane region" description="Helical" evidence="2">
    <location>
        <begin position="434"/>
        <end position="453"/>
    </location>
</feature>
<reference evidence="3" key="1">
    <citation type="submission" date="2024-01" db="EMBL/GenBank/DDBJ databases">
        <authorList>
            <person name="Webb A."/>
        </authorList>
    </citation>
    <scope>NUCLEOTIDE SEQUENCE</scope>
    <source>
        <strain evidence="3">Pm1</strain>
    </source>
</reference>
<feature type="transmembrane region" description="Helical" evidence="2">
    <location>
        <begin position="159"/>
        <end position="180"/>
    </location>
</feature>
<evidence type="ECO:0000256" key="1">
    <source>
        <dbReference type="SAM" id="MobiDB-lite"/>
    </source>
</evidence>
<comment type="caution">
    <text evidence="3">The sequence shown here is derived from an EMBL/GenBank/DDBJ whole genome shotgun (WGS) entry which is preliminary data.</text>
</comment>
<dbReference type="Proteomes" id="UP001162060">
    <property type="component" value="Unassembled WGS sequence"/>
</dbReference>
<evidence type="ECO:0000256" key="2">
    <source>
        <dbReference type="SAM" id="Phobius"/>
    </source>
</evidence>
<feature type="transmembrane region" description="Helical" evidence="2">
    <location>
        <begin position="341"/>
        <end position="360"/>
    </location>
</feature>
<organism evidence="3 4">
    <name type="scientific">Peronospora matthiolae</name>
    <dbReference type="NCBI Taxonomy" id="2874970"/>
    <lineage>
        <taxon>Eukaryota</taxon>
        <taxon>Sar</taxon>
        <taxon>Stramenopiles</taxon>
        <taxon>Oomycota</taxon>
        <taxon>Peronosporomycetes</taxon>
        <taxon>Peronosporales</taxon>
        <taxon>Peronosporaceae</taxon>
        <taxon>Peronospora</taxon>
    </lineage>
</organism>
<dbReference type="GO" id="GO:0008381">
    <property type="term" value="F:mechanosensitive monoatomic ion channel activity"/>
    <property type="evidence" value="ECO:0007669"/>
    <property type="project" value="InterPro"/>
</dbReference>
<keyword evidence="2" id="KW-0472">Membrane</keyword>
<dbReference type="PANTHER" id="PTHR13167:SF25">
    <property type="entry name" value="PIEZO-TYPE MECHANOSENSITIVE ION CHANNEL COMPONENT"/>
    <property type="match status" value="1"/>
</dbReference>
<feature type="transmembrane region" description="Helical" evidence="2">
    <location>
        <begin position="1206"/>
        <end position="1227"/>
    </location>
</feature>
<dbReference type="EMBL" id="CAKLBY020000153">
    <property type="protein sequence ID" value="CAK7929524.1"/>
    <property type="molecule type" value="Genomic_DNA"/>
</dbReference>
<dbReference type="InterPro" id="IPR027272">
    <property type="entry name" value="Piezo"/>
</dbReference>